<keyword evidence="3" id="KW-1185">Reference proteome</keyword>
<dbReference type="PROSITE" id="PS51257">
    <property type="entry name" value="PROKAR_LIPOPROTEIN"/>
    <property type="match status" value="1"/>
</dbReference>
<dbReference type="PANTHER" id="PTHR37576">
    <property type="entry name" value="DEFECT AT LOW TEMPERATURE PROTEIN 1"/>
    <property type="match status" value="1"/>
</dbReference>
<evidence type="ECO:0000313" key="3">
    <source>
        <dbReference type="Proteomes" id="UP001175000"/>
    </source>
</evidence>
<keyword evidence="1" id="KW-0812">Transmembrane</keyword>
<evidence type="ECO:0000256" key="1">
    <source>
        <dbReference type="SAM" id="Phobius"/>
    </source>
</evidence>
<protein>
    <submittedName>
        <fullName evidence="2">Uncharacterized protein</fullName>
    </submittedName>
</protein>
<accession>A0AA39X5X3</accession>
<keyword evidence="1" id="KW-1133">Transmembrane helix</keyword>
<feature type="transmembrane region" description="Helical" evidence="1">
    <location>
        <begin position="443"/>
        <end position="466"/>
    </location>
</feature>
<feature type="transmembrane region" description="Helical" evidence="1">
    <location>
        <begin position="57"/>
        <end position="85"/>
    </location>
</feature>
<name>A0AA39X5X3_9PEZI</name>
<gene>
    <name evidence="2" type="ORF">B0T14DRAFT_563198</name>
</gene>
<keyword evidence="1" id="KW-0472">Membrane</keyword>
<sequence length="526" mass="57452">MATLQRQETTSNKPLIRKTPWPGVAAIGGMVACLVASAVVIAVSHDDLVSSWRVQPAVLLAIFSASSNIVFNTALATGIAVRFWLCAERGAKLSQLHYIWDHGRVLGIGSAVRAGPPARTVAVFALLANVMQFVGAPLLQRSSYQVIQYHQSTESLSIDLAREIPDGWFGSKDKGRMTEFNRAYPLIQQWWHNTSIATRLQPPYSCDGTCAGLVAAAGFTYTCWETTSPLSLATNTTNNQTVFLVKLTTSKNQTSSPYLRLMSWYTTDITPDCIGTLHKETCDITSATVSYPITIQNHTVRLRREELTSSGSGPAVLSRYSTLGDDPTVLDAVGVGSLMAMQSFAVARITDNATKTYLWDKEVSYYSGPGLVGDIFHVVDSSDEIGPKARCRLNFRSPTEYVLATLYDFMFRAAMVVGNGTETQVFEARRTVPTLVFRTDGRYLGAGLAVMVCGLVCVGMLMWGWWQLERPVTLSPLETASAMGAPIFPEAERGATINEILAKVRNIEFRLGSPRVETSTVEISKG</sequence>
<dbReference type="AlphaFoldDB" id="A0AA39X5X3"/>
<comment type="caution">
    <text evidence="2">The sequence shown here is derived from an EMBL/GenBank/DDBJ whole genome shotgun (WGS) entry which is preliminary data.</text>
</comment>
<feature type="transmembrane region" description="Helical" evidence="1">
    <location>
        <begin position="21"/>
        <end position="45"/>
    </location>
</feature>
<dbReference type="Pfam" id="PF11374">
    <property type="entry name" value="DUF3176"/>
    <property type="match status" value="1"/>
</dbReference>
<organism evidence="2 3">
    <name type="scientific">Immersiella caudata</name>
    <dbReference type="NCBI Taxonomy" id="314043"/>
    <lineage>
        <taxon>Eukaryota</taxon>
        <taxon>Fungi</taxon>
        <taxon>Dikarya</taxon>
        <taxon>Ascomycota</taxon>
        <taxon>Pezizomycotina</taxon>
        <taxon>Sordariomycetes</taxon>
        <taxon>Sordariomycetidae</taxon>
        <taxon>Sordariales</taxon>
        <taxon>Lasiosphaeriaceae</taxon>
        <taxon>Immersiella</taxon>
    </lineage>
</organism>
<dbReference type="PANTHER" id="PTHR37576:SF2">
    <property type="entry name" value="DEFECT AT LOW TEMPERATURE PROTEIN 1"/>
    <property type="match status" value="1"/>
</dbReference>
<dbReference type="Proteomes" id="UP001175000">
    <property type="component" value="Unassembled WGS sequence"/>
</dbReference>
<dbReference type="EMBL" id="JAULSU010000002">
    <property type="protein sequence ID" value="KAK0627390.1"/>
    <property type="molecule type" value="Genomic_DNA"/>
</dbReference>
<dbReference type="InterPro" id="IPR021514">
    <property type="entry name" value="DUF3176"/>
</dbReference>
<proteinExistence type="predicted"/>
<reference evidence="2" key="1">
    <citation type="submission" date="2023-06" db="EMBL/GenBank/DDBJ databases">
        <title>Genome-scale phylogeny and comparative genomics of the fungal order Sordariales.</title>
        <authorList>
            <consortium name="Lawrence Berkeley National Laboratory"/>
            <person name="Hensen N."/>
            <person name="Bonometti L."/>
            <person name="Westerberg I."/>
            <person name="Brannstrom I.O."/>
            <person name="Guillou S."/>
            <person name="Cros-Aarteil S."/>
            <person name="Calhoun S."/>
            <person name="Haridas S."/>
            <person name="Kuo A."/>
            <person name="Mondo S."/>
            <person name="Pangilinan J."/>
            <person name="Riley R."/>
            <person name="Labutti K."/>
            <person name="Andreopoulos B."/>
            <person name="Lipzen A."/>
            <person name="Chen C."/>
            <person name="Yanf M."/>
            <person name="Daum C."/>
            <person name="Ng V."/>
            <person name="Clum A."/>
            <person name="Steindorff A."/>
            <person name="Ohm R."/>
            <person name="Martin F."/>
            <person name="Silar P."/>
            <person name="Natvig D."/>
            <person name="Lalanne C."/>
            <person name="Gautier V."/>
            <person name="Ament-Velasquez S.L."/>
            <person name="Kruys A."/>
            <person name="Hutchinson M.I."/>
            <person name="Powell A.J."/>
            <person name="Barry K."/>
            <person name="Miller A.N."/>
            <person name="Grigoriev I.V."/>
            <person name="Debuchy R."/>
            <person name="Gladieux P."/>
            <person name="Thoren M.H."/>
            <person name="Johannesson H."/>
        </authorList>
    </citation>
    <scope>NUCLEOTIDE SEQUENCE</scope>
    <source>
        <strain evidence="2">CBS 606.72</strain>
    </source>
</reference>
<evidence type="ECO:0000313" key="2">
    <source>
        <dbReference type="EMBL" id="KAK0627390.1"/>
    </source>
</evidence>